<dbReference type="EMBL" id="CP002382">
    <property type="protein sequence ID" value="AEP09604.1"/>
    <property type="molecule type" value="Genomic_DNA"/>
</dbReference>
<keyword evidence="2" id="KW-0547">Nucleotide-binding</keyword>
<dbReference type="InterPro" id="IPR003593">
    <property type="entry name" value="AAA+_ATPase"/>
</dbReference>
<dbReference type="InterPro" id="IPR025943">
    <property type="entry name" value="Sigma_54_int_dom_ATP-bd_2"/>
</dbReference>
<dbReference type="KEGG" id="mai:MICA_1282"/>
<dbReference type="PANTHER" id="PTHR32071">
    <property type="entry name" value="TRANSCRIPTIONAL REGULATORY PROTEIN"/>
    <property type="match status" value="1"/>
</dbReference>
<dbReference type="SMART" id="SM00382">
    <property type="entry name" value="AAA"/>
    <property type="match status" value="1"/>
</dbReference>
<dbReference type="eggNOG" id="COG2204">
    <property type="taxonomic scope" value="Bacteria"/>
</dbReference>
<evidence type="ECO:0000256" key="8">
    <source>
        <dbReference type="PROSITE-ProRule" id="PRU00169"/>
    </source>
</evidence>
<dbReference type="Pfam" id="PF25601">
    <property type="entry name" value="AAA_lid_14"/>
    <property type="match status" value="1"/>
</dbReference>
<dbReference type="InterPro" id="IPR058031">
    <property type="entry name" value="AAA_lid_NorR"/>
</dbReference>
<evidence type="ECO:0000256" key="1">
    <source>
        <dbReference type="ARBA" id="ARBA00022553"/>
    </source>
</evidence>
<dbReference type="SUPFAM" id="SSF52172">
    <property type="entry name" value="CheY-like"/>
    <property type="match status" value="1"/>
</dbReference>
<dbReference type="InterPro" id="IPR027417">
    <property type="entry name" value="P-loop_NTPase"/>
</dbReference>
<dbReference type="Pfam" id="PF00158">
    <property type="entry name" value="Sigma54_activat"/>
    <property type="match status" value="1"/>
</dbReference>
<dbReference type="Gene3D" id="3.40.50.300">
    <property type="entry name" value="P-loop containing nucleotide triphosphate hydrolases"/>
    <property type="match status" value="1"/>
</dbReference>
<dbReference type="GO" id="GO:0006355">
    <property type="term" value="P:regulation of DNA-templated transcription"/>
    <property type="evidence" value="ECO:0007669"/>
    <property type="project" value="InterPro"/>
</dbReference>
<dbReference type="PROSITE" id="PS00688">
    <property type="entry name" value="SIGMA54_INTERACT_3"/>
    <property type="match status" value="1"/>
</dbReference>
<dbReference type="GO" id="GO:0000160">
    <property type="term" value="P:phosphorelay signal transduction system"/>
    <property type="evidence" value="ECO:0007669"/>
    <property type="project" value="UniProtKB-KW"/>
</dbReference>
<keyword evidence="3" id="KW-0067">ATP-binding</keyword>
<evidence type="ECO:0000259" key="10">
    <source>
        <dbReference type="PROSITE" id="PS50045"/>
    </source>
</evidence>
<dbReference type="AlphaFoldDB" id="G2KSK4"/>
<dbReference type="SUPFAM" id="SSF46689">
    <property type="entry name" value="Homeodomain-like"/>
    <property type="match status" value="1"/>
</dbReference>
<feature type="domain" description="Sigma-54 factor interaction" evidence="10">
    <location>
        <begin position="142"/>
        <end position="369"/>
    </location>
</feature>
<dbReference type="InterPro" id="IPR002197">
    <property type="entry name" value="HTH_Fis"/>
</dbReference>
<dbReference type="FunFam" id="3.40.50.2300:FF:000018">
    <property type="entry name" value="DNA-binding transcriptional regulator NtrC"/>
    <property type="match status" value="1"/>
</dbReference>
<feature type="compositionally biased region" description="Polar residues" evidence="9">
    <location>
        <begin position="480"/>
        <end position="489"/>
    </location>
</feature>
<evidence type="ECO:0000259" key="11">
    <source>
        <dbReference type="PROSITE" id="PS50110"/>
    </source>
</evidence>
<feature type="modified residue" description="4-aspartylphosphate" evidence="8">
    <location>
        <position position="53"/>
    </location>
</feature>
<dbReference type="HOGENOM" id="CLU_000445_0_6_5"/>
<evidence type="ECO:0000256" key="2">
    <source>
        <dbReference type="ARBA" id="ARBA00022741"/>
    </source>
</evidence>
<dbReference type="GO" id="GO:0043565">
    <property type="term" value="F:sequence-specific DNA binding"/>
    <property type="evidence" value="ECO:0007669"/>
    <property type="project" value="InterPro"/>
</dbReference>
<feature type="region of interest" description="Disordered" evidence="9">
    <location>
        <begin position="458"/>
        <end position="489"/>
    </location>
</feature>
<keyword evidence="5" id="KW-0805">Transcription regulation</keyword>
<dbReference type="Pfam" id="PF02954">
    <property type="entry name" value="HTH_8"/>
    <property type="match status" value="1"/>
</dbReference>
<evidence type="ECO:0000256" key="3">
    <source>
        <dbReference type="ARBA" id="ARBA00022840"/>
    </source>
</evidence>
<dbReference type="SMART" id="SM00448">
    <property type="entry name" value="REC"/>
    <property type="match status" value="1"/>
</dbReference>
<dbReference type="FunFam" id="3.40.50.300:FF:000006">
    <property type="entry name" value="DNA-binding transcriptional regulator NtrC"/>
    <property type="match status" value="1"/>
</dbReference>
<evidence type="ECO:0000256" key="4">
    <source>
        <dbReference type="ARBA" id="ARBA00023012"/>
    </source>
</evidence>
<evidence type="ECO:0000313" key="13">
    <source>
        <dbReference type="Proteomes" id="UP000009286"/>
    </source>
</evidence>
<keyword evidence="7" id="KW-0804">Transcription</keyword>
<sequence length="489" mass="53686">MSADILIIDDEADIRMLIQGILEDEGFSTRQAGNAQQAYDAVAARVPSLVVLDIWLQNSEHDGMNILTKLKADHPHLPVIMISGHGTIETAVNAIKLGAYDFIEKPFKSDRLLLMIDRALENAELKKENEALRRKTSTPADLTGASSVVSQLRHVLERVGPTNSRVLITGEPGTGKELAARLIHRLSERNTGPFMALNCATLLPERLEIELFGSIDGIHGEPGKVGVLEQANGGTLLLDEVADMPLETQGKIVRALQDQKVTRVGGKDPVQVDVRILASTNRDLNRAMEEGHFRQDLYYRLNVVPVQMPPLRDRVADIPDLAAAFMDQYADANSLPRRTLSEAAVMTLQAYHWPGNIRQLRNVMEWVMIMSGAGADEAVRPDHLPPEITGADMGGDGDRAALSRELVLMPLRDAREQFEKDYLEAQVERFHGNISKTAQFIGMERSALHRKLKLLGISTSEKHNDGDGADGLSDGDEASTPASSQKKTA</sequence>
<dbReference type="STRING" id="856793.MICA_1282"/>
<organism evidence="12 13">
    <name type="scientific">Micavibrio aeruginosavorus (strain ARL-13)</name>
    <dbReference type="NCBI Taxonomy" id="856793"/>
    <lineage>
        <taxon>Bacteria</taxon>
        <taxon>Pseudomonadati</taxon>
        <taxon>Bdellovibrionota</taxon>
        <taxon>Bdellovibrionia</taxon>
        <taxon>Bdellovibrionales</taxon>
        <taxon>Pseudobdellovibrionaceae</taxon>
        <taxon>Micavibrio</taxon>
    </lineage>
</organism>
<dbReference type="CDD" id="cd17550">
    <property type="entry name" value="REC_NtrX-like"/>
    <property type="match status" value="1"/>
</dbReference>
<dbReference type="Gene3D" id="3.40.50.2300">
    <property type="match status" value="1"/>
</dbReference>
<proteinExistence type="predicted"/>
<protein>
    <submittedName>
        <fullName evidence="12">Response regulator</fullName>
    </submittedName>
</protein>
<dbReference type="Proteomes" id="UP000009286">
    <property type="component" value="Chromosome"/>
</dbReference>
<dbReference type="InterPro" id="IPR009057">
    <property type="entry name" value="Homeodomain-like_sf"/>
</dbReference>
<keyword evidence="13" id="KW-1185">Reference proteome</keyword>
<reference evidence="12 13" key="1">
    <citation type="journal article" date="2011" name="BMC Genomics">
        <title>Genomic insights into an obligate epibiotic bacterial predator: Micavibrio aeruginosavorus ARL-13.</title>
        <authorList>
            <person name="Wang Z."/>
            <person name="Kadouri D."/>
            <person name="Wu M."/>
        </authorList>
    </citation>
    <scope>NUCLEOTIDE SEQUENCE [LARGE SCALE GENOMIC DNA]</scope>
    <source>
        <strain evidence="12 13">ARL-13</strain>
    </source>
</reference>
<keyword evidence="6" id="KW-0238">DNA-binding</keyword>
<dbReference type="Gene3D" id="1.10.8.60">
    <property type="match status" value="1"/>
</dbReference>
<accession>G2KSK4</accession>
<dbReference type="Gene3D" id="1.10.10.60">
    <property type="entry name" value="Homeodomain-like"/>
    <property type="match status" value="1"/>
</dbReference>
<dbReference type="InterPro" id="IPR001789">
    <property type="entry name" value="Sig_transdc_resp-reg_receiver"/>
</dbReference>
<dbReference type="FunFam" id="1.10.10.60:FF:000165">
    <property type="entry name" value="Two-component system nitrogen regulation response regulator NtrX"/>
    <property type="match status" value="1"/>
</dbReference>
<dbReference type="RefSeq" id="WP_014102827.1">
    <property type="nucleotide sequence ID" value="NC_016026.1"/>
</dbReference>
<dbReference type="PRINTS" id="PR01590">
    <property type="entry name" value="HTHFIS"/>
</dbReference>
<dbReference type="OrthoDB" id="9802388at2"/>
<dbReference type="SUPFAM" id="SSF52540">
    <property type="entry name" value="P-loop containing nucleoside triphosphate hydrolases"/>
    <property type="match status" value="1"/>
</dbReference>
<evidence type="ECO:0000313" key="12">
    <source>
        <dbReference type="EMBL" id="AEP09604.1"/>
    </source>
</evidence>
<feature type="domain" description="Response regulatory" evidence="11">
    <location>
        <begin position="4"/>
        <end position="120"/>
    </location>
</feature>
<dbReference type="CDD" id="cd00009">
    <property type="entry name" value="AAA"/>
    <property type="match status" value="1"/>
</dbReference>
<dbReference type="PROSITE" id="PS50110">
    <property type="entry name" value="RESPONSE_REGULATORY"/>
    <property type="match status" value="1"/>
</dbReference>
<dbReference type="GO" id="GO:0005524">
    <property type="term" value="F:ATP binding"/>
    <property type="evidence" value="ECO:0007669"/>
    <property type="project" value="UniProtKB-KW"/>
</dbReference>
<dbReference type="InterPro" id="IPR025944">
    <property type="entry name" value="Sigma_54_int_dom_CS"/>
</dbReference>
<dbReference type="Pfam" id="PF00072">
    <property type="entry name" value="Response_reg"/>
    <property type="match status" value="1"/>
</dbReference>
<evidence type="ECO:0000256" key="6">
    <source>
        <dbReference type="ARBA" id="ARBA00023125"/>
    </source>
</evidence>
<dbReference type="PROSITE" id="PS00676">
    <property type="entry name" value="SIGMA54_INTERACT_2"/>
    <property type="match status" value="1"/>
</dbReference>
<evidence type="ECO:0000256" key="7">
    <source>
        <dbReference type="ARBA" id="ARBA00023163"/>
    </source>
</evidence>
<keyword evidence="4" id="KW-0902">Two-component regulatory system</keyword>
<dbReference type="PROSITE" id="PS50045">
    <property type="entry name" value="SIGMA54_INTERACT_4"/>
    <property type="match status" value="1"/>
</dbReference>
<evidence type="ECO:0000256" key="5">
    <source>
        <dbReference type="ARBA" id="ARBA00023015"/>
    </source>
</evidence>
<dbReference type="InterPro" id="IPR011006">
    <property type="entry name" value="CheY-like_superfamily"/>
</dbReference>
<dbReference type="PANTHER" id="PTHR32071:SF17">
    <property type="entry name" value="TRANSCRIPTIONAL REGULATOR (NTRC FAMILY)"/>
    <property type="match status" value="1"/>
</dbReference>
<keyword evidence="1 8" id="KW-0597">Phosphoprotein</keyword>
<name>G2KSK4_MICAA</name>
<dbReference type="InterPro" id="IPR002078">
    <property type="entry name" value="Sigma_54_int"/>
</dbReference>
<evidence type="ECO:0000256" key="9">
    <source>
        <dbReference type="SAM" id="MobiDB-lite"/>
    </source>
</evidence>
<gene>
    <name evidence="12" type="ordered locus">MICA_1282</name>
</gene>